<evidence type="ECO:0000313" key="4">
    <source>
        <dbReference type="EMBL" id="GAA4780852.1"/>
    </source>
</evidence>
<sequence>MCSSVRVTTDNRDTHDRWDRPTASGSERPGWQNAGVTSTTDVLTDTTADPAAIVTDCGRRAAAAAPHMAAATDHEVAQALRGMAALLAEAAETVLTANAAEVEAAERDGTTGALLDRLRLDPARLDAMAESLLDLADVPTPPADTVLEERPDGLRLIERRRPVGVIGANFEARPNVVVDVASQLIKSRNAGVLRTGGAALASATALMEAVVAPALAGAGLDPDAVVLVTDARRECAVELVRRPGLIPLVILRGSGDTTRSLGLEAAQHGVRTLAHADGGGVLYVDRASSVELAHGMVTSSIDRLGVCNRLNLLLVDRHRWDELTPGLVALLGEHGLRASLPPHGHPLGHEWALDDGHEATVTLAPADGPADAAAIANRETSGLAAAIATADEAAARTFLDTYAGTGAFWNATTRLLDGVKLRRVPETGINVDHVPGPRGPVVFTDLCLRQYVVVPASTAIGHPE</sequence>
<organism evidence="4 5">
    <name type="scientific">Actinomycetospora chlora</name>
    <dbReference type="NCBI Taxonomy" id="663608"/>
    <lineage>
        <taxon>Bacteria</taxon>
        <taxon>Bacillati</taxon>
        <taxon>Actinomycetota</taxon>
        <taxon>Actinomycetes</taxon>
        <taxon>Pseudonocardiales</taxon>
        <taxon>Pseudonocardiaceae</taxon>
        <taxon>Actinomycetospora</taxon>
    </lineage>
</organism>
<keyword evidence="5" id="KW-1185">Reference proteome</keyword>
<evidence type="ECO:0000259" key="3">
    <source>
        <dbReference type="Pfam" id="PF00171"/>
    </source>
</evidence>
<evidence type="ECO:0000313" key="5">
    <source>
        <dbReference type="Proteomes" id="UP001500928"/>
    </source>
</evidence>
<dbReference type="PIRSF" id="PIRSF000151">
    <property type="entry name" value="GPR"/>
    <property type="match status" value="1"/>
</dbReference>
<dbReference type="InterPro" id="IPR015590">
    <property type="entry name" value="Aldehyde_DH_dom"/>
</dbReference>
<dbReference type="InterPro" id="IPR016162">
    <property type="entry name" value="Ald_DH_N"/>
</dbReference>
<dbReference type="PANTHER" id="PTHR11063">
    <property type="entry name" value="GLUTAMATE SEMIALDEHYDE DEHYDROGENASE"/>
    <property type="match status" value="1"/>
</dbReference>
<gene>
    <name evidence="4" type="ORF">GCM10023200_12640</name>
</gene>
<proteinExistence type="predicted"/>
<dbReference type="Proteomes" id="UP001500928">
    <property type="component" value="Unassembled WGS sequence"/>
</dbReference>
<feature type="compositionally biased region" description="Basic and acidic residues" evidence="2">
    <location>
        <begin position="9"/>
        <end position="20"/>
    </location>
</feature>
<reference evidence="5" key="1">
    <citation type="journal article" date="2019" name="Int. J. Syst. Evol. Microbiol.">
        <title>The Global Catalogue of Microorganisms (GCM) 10K type strain sequencing project: providing services to taxonomists for standard genome sequencing and annotation.</title>
        <authorList>
            <consortium name="The Broad Institute Genomics Platform"/>
            <consortium name="The Broad Institute Genome Sequencing Center for Infectious Disease"/>
            <person name="Wu L."/>
            <person name="Ma J."/>
        </authorList>
    </citation>
    <scope>NUCLEOTIDE SEQUENCE [LARGE SCALE GENOMIC DNA]</scope>
    <source>
        <strain evidence="5">JCM 17979</strain>
    </source>
</reference>
<dbReference type="PANTHER" id="PTHR11063:SF8">
    <property type="entry name" value="DELTA-1-PYRROLINE-5-CARBOXYLATE SYNTHASE"/>
    <property type="match status" value="1"/>
</dbReference>
<dbReference type="EMBL" id="BAABHO010000007">
    <property type="protein sequence ID" value="GAA4780852.1"/>
    <property type="molecule type" value="Genomic_DNA"/>
</dbReference>
<dbReference type="Gene3D" id="3.40.605.10">
    <property type="entry name" value="Aldehyde Dehydrogenase, Chain A, domain 1"/>
    <property type="match status" value="1"/>
</dbReference>
<feature type="domain" description="Aldehyde dehydrogenase" evidence="3">
    <location>
        <begin position="39"/>
        <end position="329"/>
    </location>
</feature>
<dbReference type="InterPro" id="IPR012134">
    <property type="entry name" value="Glu-5-SA_DH"/>
</dbReference>
<accession>A0ABP9AI07</accession>
<dbReference type="Gene3D" id="3.40.309.10">
    <property type="entry name" value="Aldehyde Dehydrogenase, Chain A, domain 2"/>
    <property type="match status" value="1"/>
</dbReference>
<dbReference type="SUPFAM" id="SSF53720">
    <property type="entry name" value="ALDH-like"/>
    <property type="match status" value="1"/>
</dbReference>
<feature type="region of interest" description="Disordered" evidence="2">
    <location>
        <begin position="1"/>
        <end position="44"/>
    </location>
</feature>
<comment type="caution">
    <text evidence="4">The sequence shown here is derived from an EMBL/GenBank/DDBJ whole genome shotgun (WGS) entry which is preliminary data.</text>
</comment>
<name>A0ABP9AI07_9PSEU</name>
<dbReference type="Pfam" id="PF00171">
    <property type="entry name" value="Aldedh"/>
    <property type="match status" value="1"/>
</dbReference>
<dbReference type="InterPro" id="IPR016163">
    <property type="entry name" value="Ald_DH_C"/>
</dbReference>
<evidence type="ECO:0000256" key="2">
    <source>
        <dbReference type="SAM" id="MobiDB-lite"/>
    </source>
</evidence>
<protein>
    <submittedName>
        <fullName evidence="4">Aldehyde dehydrogenase family protein</fullName>
    </submittedName>
</protein>
<keyword evidence="1" id="KW-0560">Oxidoreductase</keyword>
<evidence type="ECO:0000256" key="1">
    <source>
        <dbReference type="ARBA" id="ARBA00023002"/>
    </source>
</evidence>
<dbReference type="InterPro" id="IPR016161">
    <property type="entry name" value="Ald_DH/histidinol_DH"/>
</dbReference>